<accession>A0A482V938</accession>
<sequence length="167" mass="15369">MNGLVRQHGNTYKKNDFSFYQIVAVFAILAVASAAPSGHIGGAVVAGPAGVVTSHGAVGAVGHGLGLGLGLAHGGASAVVAGPTASAVVSGPVAGLGLGLGLGHVGALGGGVITNGGGAIGVSAHGAAVRGPGTAPVVVAGPSGKIAAAGLWGPTANIGLGHHGHGW</sequence>
<protein>
    <submittedName>
        <fullName evidence="2">Uncharacterized protein</fullName>
    </submittedName>
</protein>
<organism evidence="2 3">
    <name type="scientific">Asbolus verrucosus</name>
    <name type="common">Desert ironclad beetle</name>
    <dbReference type="NCBI Taxonomy" id="1661398"/>
    <lineage>
        <taxon>Eukaryota</taxon>
        <taxon>Metazoa</taxon>
        <taxon>Ecdysozoa</taxon>
        <taxon>Arthropoda</taxon>
        <taxon>Hexapoda</taxon>
        <taxon>Insecta</taxon>
        <taxon>Pterygota</taxon>
        <taxon>Neoptera</taxon>
        <taxon>Endopterygota</taxon>
        <taxon>Coleoptera</taxon>
        <taxon>Polyphaga</taxon>
        <taxon>Cucujiformia</taxon>
        <taxon>Tenebrionidae</taxon>
        <taxon>Pimeliinae</taxon>
        <taxon>Asbolus</taxon>
    </lineage>
</organism>
<dbReference type="AlphaFoldDB" id="A0A482V938"/>
<dbReference type="OrthoDB" id="6782590at2759"/>
<proteinExistence type="predicted"/>
<evidence type="ECO:0000256" key="1">
    <source>
        <dbReference type="SAM" id="Phobius"/>
    </source>
</evidence>
<evidence type="ECO:0000313" key="3">
    <source>
        <dbReference type="Proteomes" id="UP000292052"/>
    </source>
</evidence>
<keyword evidence="3" id="KW-1185">Reference proteome</keyword>
<dbReference type="Proteomes" id="UP000292052">
    <property type="component" value="Unassembled WGS sequence"/>
</dbReference>
<dbReference type="EMBL" id="QDEB01126356">
    <property type="protein sequence ID" value="RZB39668.1"/>
    <property type="molecule type" value="Genomic_DNA"/>
</dbReference>
<gene>
    <name evidence="2" type="ORF">BDFB_010570</name>
</gene>
<reference evidence="2 3" key="1">
    <citation type="submission" date="2017-03" db="EMBL/GenBank/DDBJ databases">
        <title>Genome of the blue death feigning beetle - Asbolus verrucosus.</title>
        <authorList>
            <person name="Rider S.D."/>
        </authorList>
    </citation>
    <scope>NUCLEOTIDE SEQUENCE [LARGE SCALE GENOMIC DNA]</scope>
    <source>
        <strain evidence="2">Butters</strain>
        <tissue evidence="2">Head and leg muscle</tissue>
    </source>
</reference>
<feature type="transmembrane region" description="Helical" evidence="1">
    <location>
        <begin position="17"/>
        <end position="35"/>
    </location>
</feature>
<comment type="caution">
    <text evidence="2">The sequence shown here is derived from an EMBL/GenBank/DDBJ whole genome shotgun (WGS) entry which is preliminary data.</text>
</comment>
<keyword evidence="1" id="KW-1133">Transmembrane helix</keyword>
<keyword evidence="1" id="KW-0472">Membrane</keyword>
<evidence type="ECO:0000313" key="2">
    <source>
        <dbReference type="EMBL" id="RZB39668.1"/>
    </source>
</evidence>
<name>A0A482V938_ASBVE</name>
<keyword evidence="1" id="KW-0812">Transmembrane</keyword>